<proteinExistence type="inferred from homology"/>
<keyword evidence="6" id="KW-1185">Reference proteome</keyword>
<comment type="similarity">
    <text evidence="1">Belongs to the membrane fusion protein (MFP) (TC 8.A.1) family.</text>
</comment>
<feature type="region of interest" description="Disordered" evidence="2">
    <location>
        <begin position="423"/>
        <end position="448"/>
    </location>
</feature>
<evidence type="ECO:0000313" key="5">
    <source>
        <dbReference type="EMBL" id="RFC64100.1"/>
    </source>
</evidence>
<dbReference type="Pfam" id="PF01471">
    <property type="entry name" value="PG_binding_1"/>
    <property type="match status" value="1"/>
</dbReference>
<dbReference type="SUPFAM" id="SSF111369">
    <property type="entry name" value="HlyD-like secretion proteins"/>
    <property type="match status" value="1"/>
</dbReference>
<feature type="compositionally biased region" description="Basic and acidic residues" evidence="2">
    <location>
        <begin position="10"/>
        <end position="41"/>
    </location>
</feature>
<accession>A0A371X4F6</accession>
<dbReference type="InterPro" id="IPR002477">
    <property type="entry name" value="Peptidoglycan-bd-like"/>
</dbReference>
<evidence type="ECO:0000259" key="4">
    <source>
        <dbReference type="Pfam" id="PF25954"/>
    </source>
</evidence>
<feature type="region of interest" description="Disordered" evidence="2">
    <location>
        <begin position="386"/>
        <end position="411"/>
    </location>
</feature>
<sequence length="555" mass="57758">MEPDAHTLIARHERIAGRRTAKDDMTTDRTPADPQTPRKEPRSKAGWLALLFVLALVGWMGSGYLAEEPAAPVAETPRAKASQPFTVEAFRSTAKPVVQFVSAEGQARPDRQTPVRAKTGGTIEEIAARKGQFLNEGDLIARIALDDRSAQIAQAEAELARRQGDFDRVSGLVERGYATTAELGQVRAELAVAEASLATIRQSEGDTAIRAPITGTLENFDLDLGEFIAAAAEIGVQIDTDPLTVEVQVAQQSIGQIQLGQKAQVNFITGVSREGEVTYVATNASASTRTFPVEITIPNPDREIPAGISAQVRIPVGETPAHFLSAAILALGPNGELGIKAVDDQSRVKFYPAELVRAETDGIWVTGLPESLSIISVGQGFVSDGEPVNAKAPSKDDPIVETPADAPAEPALPGIAEASTQEGTDANADAGATTGATTGVSAEAGDPSADPRIAALATEAAQGAAISLPEAAALASRLQEGAAPEPDLVRMAQEVLNRLGYEAGPADGRLGEATRTAIRAFQADYGLETTGDLGEAFAGALTRALGSQTGGGDAR</sequence>
<name>A0A371X4F6_9HYPH</name>
<dbReference type="GO" id="GO:1990281">
    <property type="term" value="C:efflux pump complex"/>
    <property type="evidence" value="ECO:0007669"/>
    <property type="project" value="TreeGrafter"/>
</dbReference>
<reference evidence="5 6" key="1">
    <citation type="submission" date="2018-08" db="EMBL/GenBank/DDBJ databases">
        <title>Fulvimarina sp. 85, whole genome shotgun sequence.</title>
        <authorList>
            <person name="Tuo L."/>
        </authorList>
    </citation>
    <scope>NUCLEOTIDE SEQUENCE [LARGE SCALE GENOMIC DNA]</scope>
    <source>
        <strain evidence="5 6">85</strain>
    </source>
</reference>
<dbReference type="Pfam" id="PF25954">
    <property type="entry name" value="Beta-barrel_RND_2"/>
    <property type="match status" value="1"/>
</dbReference>
<dbReference type="Gene3D" id="2.40.50.100">
    <property type="match status" value="1"/>
</dbReference>
<evidence type="ECO:0000256" key="1">
    <source>
        <dbReference type="ARBA" id="ARBA00009477"/>
    </source>
</evidence>
<organism evidence="5 6">
    <name type="scientific">Fulvimarina endophytica</name>
    <dbReference type="NCBI Taxonomy" id="2293836"/>
    <lineage>
        <taxon>Bacteria</taxon>
        <taxon>Pseudomonadati</taxon>
        <taxon>Pseudomonadota</taxon>
        <taxon>Alphaproteobacteria</taxon>
        <taxon>Hyphomicrobiales</taxon>
        <taxon>Aurantimonadaceae</taxon>
        <taxon>Fulvimarina</taxon>
    </lineage>
</organism>
<dbReference type="GO" id="GO:0015562">
    <property type="term" value="F:efflux transmembrane transporter activity"/>
    <property type="evidence" value="ECO:0007669"/>
    <property type="project" value="TreeGrafter"/>
</dbReference>
<protein>
    <submittedName>
        <fullName evidence="5">Efflux RND transporter periplasmic adaptor subunit</fullName>
    </submittedName>
</protein>
<evidence type="ECO:0000256" key="2">
    <source>
        <dbReference type="SAM" id="MobiDB-lite"/>
    </source>
</evidence>
<evidence type="ECO:0000259" key="3">
    <source>
        <dbReference type="Pfam" id="PF01471"/>
    </source>
</evidence>
<feature type="domain" description="Peptidoglycan binding-like" evidence="3">
    <location>
        <begin position="487"/>
        <end position="541"/>
    </location>
</feature>
<dbReference type="NCBIfam" id="TIGR01730">
    <property type="entry name" value="RND_mfp"/>
    <property type="match status" value="1"/>
</dbReference>
<dbReference type="InterPro" id="IPR036365">
    <property type="entry name" value="PGBD-like_sf"/>
</dbReference>
<evidence type="ECO:0000313" key="6">
    <source>
        <dbReference type="Proteomes" id="UP000264310"/>
    </source>
</evidence>
<dbReference type="InterPro" id="IPR036366">
    <property type="entry name" value="PGBDSf"/>
</dbReference>
<dbReference type="PANTHER" id="PTHR30469">
    <property type="entry name" value="MULTIDRUG RESISTANCE PROTEIN MDTA"/>
    <property type="match status" value="1"/>
</dbReference>
<dbReference type="PANTHER" id="PTHR30469:SF29">
    <property type="entry name" value="BLR2860 PROTEIN"/>
    <property type="match status" value="1"/>
</dbReference>
<feature type="compositionally biased region" description="Low complexity" evidence="2">
    <location>
        <begin position="423"/>
        <end position="445"/>
    </location>
</feature>
<dbReference type="Gene3D" id="1.10.287.470">
    <property type="entry name" value="Helix hairpin bin"/>
    <property type="match status" value="1"/>
</dbReference>
<dbReference type="OrthoDB" id="9806939at2"/>
<feature type="region of interest" description="Disordered" evidence="2">
    <location>
        <begin position="1"/>
        <end position="41"/>
    </location>
</feature>
<dbReference type="Gene3D" id="1.10.101.10">
    <property type="entry name" value="PGBD-like superfamily/PGBD"/>
    <property type="match status" value="1"/>
</dbReference>
<dbReference type="Gene3D" id="2.40.30.170">
    <property type="match status" value="1"/>
</dbReference>
<comment type="caution">
    <text evidence="5">The sequence shown here is derived from an EMBL/GenBank/DDBJ whole genome shotgun (WGS) entry which is preliminary data.</text>
</comment>
<dbReference type="Proteomes" id="UP000264310">
    <property type="component" value="Unassembled WGS sequence"/>
</dbReference>
<gene>
    <name evidence="5" type="ORF">DYI37_06975</name>
</gene>
<feature type="domain" description="CusB-like beta-barrel" evidence="4">
    <location>
        <begin position="245"/>
        <end position="314"/>
    </location>
</feature>
<dbReference type="InterPro" id="IPR006143">
    <property type="entry name" value="RND_pump_MFP"/>
</dbReference>
<dbReference type="SUPFAM" id="SSF47090">
    <property type="entry name" value="PGBD-like"/>
    <property type="match status" value="1"/>
</dbReference>
<dbReference type="AlphaFoldDB" id="A0A371X4F6"/>
<dbReference type="EMBL" id="QURL01000003">
    <property type="protein sequence ID" value="RFC64100.1"/>
    <property type="molecule type" value="Genomic_DNA"/>
</dbReference>
<dbReference type="InterPro" id="IPR058792">
    <property type="entry name" value="Beta-barrel_RND_2"/>
</dbReference>